<feature type="non-terminal residue" evidence="1">
    <location>
        <position position="1"/>
    </location>
</feature>
<name>X1C5V9_9ZZZZ</name>
<accession>X1C5V9</accession>
<gene>
    <name evidence="1" type="ORF">S01H4_31363</name>
</gene>
<dbReference type="EMBL" id="BART01016285">
    <property type="protein sequence ID" value="GAG79776.1"/>
    <property type="molecule type" value="Genomic_DNA"/>
</dbReference>
<organism evidence="1">
    <name type="scientific">marine sediment metagenome</name>
    <dbReference type="NCBI Taxonomy" id="412755"/>
    <lineage>
        <taxon>unclassified sequences</taxon>
        <taxon>metagenomes</taxon>
        <taxon>ecological metagenomes</taxon>
    </lineage>
</organism>
<comment type="caution">
    <text evidence="1">The sequence shown here is derived from an EMBL/GenBank/DDBJ whole genome shotgun (WGS) entry which is preliminary data.</text>
</comment>
<feature type="non-terminal residue" evidence="1">
    <location>
        <position position="303"/>
    </location>
</feature>
<evidence type="ECO:0000313" key="1">
    <source>
        <dbReference type="EMBL" id="GAG79776.1"/>
    </source>
</evidence>
<sequence length="303" mass="36209">NEFKKIPQNREFNSQEIFHLIVDAASLNDTMEVKNLIYLGILKTIFKKCQFGGHYDFSEYGENKLRTFLQEANIDKEITIFTLSGDDSPFKMLFKCHNFKDLPNGFDTFYKNLFFPIEDRWYAVFYSHFFNTNSCYICNNIVVRKDMAKTLFSEINKLPLEKILEKSYSEIKREYMGANEENLPLFEYRDKLLIFLNRYIEKLERCLNTPFFEQILNSSEKISLEDLKNKGLVEIKNRRIIAIAWQVEHLKVLHHDLKKREDERIGANITELFFAWIRSEESLKFEPKQTEPFKPRKNLKKLN</sequence>
<reference evidence="1" key="1">
    <citation type="journal article" date="2014" name="Front. Microbiol.">
        <title>High frequency of phylogenetically diverse reductive dehalogenase-homologous genes in deep subseafloor sedimentary metagenomes.</title>
        <authorList>
            <person name="Kawai M."/>
            <person name="Futagami T."/>
            <person name="Toyoda A."/>
            <person name="Takaki Y."/>
            <person name="Nishi S."/>
            <person name="Hori S."/>
            <person name="Arai W."/>
            <person name="Tsubouchi T."/>
            <person name="Morono Y."/>
            <person name="Uchiyama I."/>
            <person name="Ito T."/>
            <person name="Fujiyama A."/>
            <person name="Inagaki F."/>
            <person name="Takami H."/>
        </authorList>
    </citation>
    <scope>NUCLEOTIDE SEQUENCE</scope>
    <source>
        <strain evidence="1">Expedition CK06-06</strain>
    </source>
</reference>
<proteinExistence type="predicted"/>
<dbReference type="AlphaFoldDB" id="X1C5V9"/>
<protein>
    <submittedName>
        <fullName evidence="1">Uncharacterized protein</fullName>
    </submittedName>
</protein>